<dbReference type="SUPFAM" id="SSF47413">
    <property type="entry name" value="lambda repressor-like DNA-binding domains"/>
    <property type="match status" value="1"/>
</dbReference>
<dbReference type="CDD" id="cd00093">
    <property type="entry name" value="HTH_XRE"/>
    <property type="match status" value="1"/>
</dbReference>
<dbReference type="InterPro" id="IPR010982">
    <property type="entry name" value="Lambda_DNA-bd_dom_sf"/>
</dbReference>
<evidence type="ECO:0000259" key="1">
    <source>
        <dbReference type="PROSITE" id="PS50943"/>
    </source>
</evidence>
<dbReference type="AlphaFoldDB" id="A0A8J2XK59"/>
<gene>
    <name evidence="2" type="ORF">GCM10011333_12410</name>
</gene>
<dbReference type="InterPro" id="IPR001387">
    <property type="entry name" value="Cro/C1-type_HTH"/>
</dbReference>
<protein>
    <recommendedName>
        <fullName evidence="1">HTH cro/C1-type domain-containing protein</fullName>
    </recommendedName>
</protein>
<organism evidence="2 3">
    <name type="scientific">Sediminivirga luteola</name>
    <dbReference type="NCBI Taxonomy" id="1774748"/>
    <lineage>
        <taxon>Bacteria</taxon>
        <taxon>Bacillati</taxon>
        <taxon>Actinomycetota</taxon>
        <taxon>Actinomycetes</taxon>
        <taxon>Micrococcales</taxon>
        <taxon>Brevibacteriaceae</taxon>
        <taxon>Sediminivirga</taxon>
    </lineage>
</organism>
<dbReference type="Pfam" id="PF01381">
    <property type="entry name" value="HTH_3"/>
    <property type="match status" value="1"/>
</dbReference>
<dbReference type="EMBL" id="BMFY01000004">
    <property type="protein sequence ID" value="GGA11080.1"/>
    <property type="molecule type" value="Genomic_DNA"/>
</dbReference>
<dbReference type="GO" id="GO:0003677">
    <property type="term" value="F:DNA binding"/>
    <property type="evidence" value="ECO:0007669"/>
    <property type="project" value="InterPro"/>
</dbReference>
<reference evidence="2" key="2">
    <citation type="submission" date="2020-09" db="EMBL/GenBank/DDBJ databases">
        <authorList>
            <person name="Sun Q."/>
            <person name="Zhou Y."/>
        </authorList>
    </citation>
    <scope>NUCLEOTIDE SEQUENCE</scope>
    <source>
        <strain evidence="2">CGMCC 1.12785</strain>
    </source>
</reference>
<keyword evidence="3" id="KW-1185">Reference proteome</keyword>
<dbReference type="Gene3D" id="1.10.260.40">
    <property type="entry name" value="lambda repressor-like DNA-binding domains"/>
    <property type="match status" value="1"/>
</dbReference>
<proteinExistence type="predicted"/>
<name>A0A8J2XK59_9MICO</name>
<dbReference type="Proteomes" id="UP000616114">
    <property type="component" value="Unassembled WGS sequence"/>
</dbReference>
<sequence length="85" mass="9399">MSPAYRASRRGFTARPHKDQIRLAMTFKQLTNADLAFKAKISPSTVGNILGKRETCNPETAAKIAKALGVETERLFTLEEIDYAA</sequence>
<dbReference type="SMART" id="SM00530">
    <property type="entry name" value="HTH_XRE"/>
    <property type="match status" value="1"/>
</dbReference>
<evidence type="ECO:0000313" key="3">
    <source>
        <dbReference type="Proteomes" id="UP000616114"/>
    </source>
</evidence>
<reference evidence="2" key="1">
    <citation type="journal article" date="2014" name="Int. J. Syst. Evol. Microbiol.">
        <title>Complete genome sequence of Corynebacterium casei LMG S-19264T (=DSM 44701T), isolated from a smear-ripened cheese.</title>
        <authorList>
            <consortium name="US DOE Joint Genome Institute (JGI-PGF)"/>
            <person name="Walter F."/>
            <person name="Albersmeier A."/>
            <person name="Kalinowski J."/>
            <person name="Ruckert C."/>
        </authorList>
    </citation>
    <scope>NUCLEOTIDE SEQUENCE</scope>
    <source>
        <strain evidence="2">CGMCC 1.12785</strain>
    </source>
</reference>
<comment type="caution">
    <text evidence="2">The sequence shown here is derived from an EMBL/GenBank/DDBJ whole genome shotgun (WGS) entry which is preliminary data.</text>
</comment>
<accession>A0A8J2XK59</accession>
<dbReference type="PROSITE" id="PS50943">
    <property type="entry name" value="HTH_CROC1"/>
    <property type="match status" value="1"/>
</dbReference>
<evidence type="ECO:0000313" key="2">
    <source>
        <dbReference type="EMBL" id="GGA11080.1"/>
    </source>
</evidence>
<feature type="domain" description="HTH cro/C1-type" evidence="1">
    <location>
        <begin position="21"/>
        <end position="75"/>
    </location>
</feature>